<dbReference type="EMBL" id="JAIRBM010000024">
    <property type="protein sequence ID" value="MBZ6078900.1"/>
    <property type="molecule type" value="Genomic_DNA"/>
</dbReference>
<dbReference type="PROSITE" id="PS50943">
    <property type="entry name" value="HTH_CROC1"/>
    <property type="match status" value="1"/>
</dbReference>
<evidence type="ECO:0000313" key="3">
    <source>
        <dbReference type="Proteomes" id="UP000704176"/>
    </source>
</evidence>
<dbReference type="Proteomes" id="UP000704176">
    <property type="component" value="Unassembled WGS sequence"/>
</dbReference>
<dbReference type="SMART" id="SM00530">
    <property type="entry name" value="HTH_XRE"/>
    <property type="match status" value="1"/>
</dbReference>
<feature type="domain" description="HTH cro/C1-type" evidence="1">
    <location>
        <begin position="21"/>
        <end position="75"/>
    </location>
</feature>
<comment type="caution">
    <text evidence="2">The sequence shown here is derived from an EMBL/GenBank/DDBJ whole genome shotgun (WGS) entry which is preliminary data.</text>
</comment>
<protein>
    <submittedName>
        <fullName evidence="2">Helix-turn-helix domain-containing protein</fullName>
    </submittedName>
</protein>
<reference evidence="2 3" key="1">
    <citation type="submission" date="2021-09" db="EMBL/GenBank/DDBJ databases">
        <title>The complete genome sequence of a new microorganism.</title>
        <authorList>
            <person name="Zi Z."/>
        </authorList>
    </citation>
    <scope>NUCLEOTIDE SEQUENCE [LARGE SCALE GENOMIC DNA]</scope>
    <source>
        <strain evidence="2 3">WGZ8</strain>
    </source>
</reference>
<evidence type="ECO:0000313" key="2">
    <source>
        <dbReference type="EMBL" id="MBZ6078900.1"/>
    </source>
</evidence>
<dbReference type="SUPFAM" id="SSF47413">
    <property type="entry name" value="lambda repressor-like DNA-binding domains"/>
    <property type="match status" value="1"/>
</dbReference>
<dbReference type="Gene3D" id="1.10.260.40">
    <property type="entry name" value="lambda repressor-like DNA-binding domains"/>
    <property type="match status" value="1"/>
</dbReference>
<name>A0ABS7VV27_9HYPH</name>
<sequence length="119" mass="13232">MQVAEHPKRVGSIDLRIGERIKQARLVQDKSQEWLAGRLGVSFQQIQKYEKGANRVSAGRLMLIAEELKCSLSWFFGGEPFPNDIPTVDVVLASKLAKLPPKHRAAIENLVDVLGAEVQ</sequence>
<dbReference type="RefSeq" id="WP_224315653.1">
    <property type="nucleotide sequence ID" value="NZ_JAIRBM010000024.1"/>
</dbReference>
<gene>
    <name evidence="2" type="ORF">K9B37_21825</name>
</gene>
<keyword evidence="3" id="KW-1185">Reference proteome</keyword>
<organism evidence="2 3">
    <name type="scientific">Microvirga puerhi</name>
    <dbReference type="NCBI Taxonomy" id="2876078"/>
    <lineage>
        <taxon>Bacteria</taxon>
        <taxon>Pseudomonadati</taxon>
        <taxon>Pseudomonadota</taxon>
        <taxon>Alphaproteobacteria</taxon>
        <taxon>Hyphomicrobiales</taxon>
        <taxon>Methylobacteriaceae</taxon>
        <taxon>Microvirga</taxon>
    </lineage>
</organism>
<dbReference type="InterPro" id="IPR010982">
    <property type="entry name" value="Lambda_DNA-bd_dom_sf"/>
</dbReference>
<proteinExistence type="predicted"/>
<dbReference type="CDD" id="cd00093">
    <property type="entry name" value="HTH_XRE"/>
    <property type="match status" value="1"/>
</dbReference>
<evidence type="ECO:0000259" key="1">
    <source>
        <dbReference type="PROSITE" id="PS50943"/>
    </source>
</evidence>
<dbReference type="Pfam" id="PF01381">
    <property type="entry name" value="HTH_3"/>
    <property type="match status" value="1"/>
</dbReference>
<accession>A0ABS7VV27</accession>
<dbReference type="InterPro" id="IPR001387">
    <property type="entry name" value="Cro/C1-type_HTH"/>
</dbReference>